<dbReference type="CDD" id="cd00769">
    <property type="entry name" value="PheRS_beta_core"/>
    <property type="match status" value="1"/>
</dbReference>
<dbReference type="GO" id="GO:0000287">
    <property type="term" value="F:magnesium ion binding"/>
    <property type="evidence" value="ECO:0007669"/>
    <property type="project" value="UniProtKB-UniRule"/>
</dbReference>
<keyword evidence="5 16" id="KW-0820">tRNA-binding</keyword>
<evidence type="ECO:0000256" key="3">
    <source>
        <dbReference type="ARBA" id="ARBA00011209"/>
    </source>
</evidence>
<dbReference type="InterPro" id="IPR033714">
    <property type="entry name" value="tRNA_bind_bactPheRS"/>
</dbReference>
<dbReference type="RefSeq" id="WP_122225324.1">
    <property type="nucleotide sequence ID" value="NZ_CP103787.1"/>
</dbReference>
<dbReference type="InterPro" id="IPR009061">
    <property type="entry name" value="DNA-bd_dom_put_sf"/>
</dbReference>
<dbReference type="InterPro" id="IPR002547">
    <property type="entry name" value="tRNA-bd_dom"/>
</dbReference>
<comment type="cofactor">
    <cofactor evidence="15">
        <name>Mg(2+)</name>
        <dbReference type="ChEBI" id="CHEBI:18420"/>
    </cofactor>
    <text evidence="15">Binds 2 magnesium ions per tetramer.</text>
</comment>
<keyword evidence="8 15" id="KW-0547">Nucleotide-binding</keyword>
<evidence type="ECO:0000259" key="18">
    <source>
        <dbReference type="PROSITE" id="PS51447"/>
    </source>
</evidence>
<dbReference type="HAMAP" id="MF_00283">
    <property type="entry name" value="Phe_tRNA_synth_beta1"/>
    <property type="match status" value="1"/>
</dbReference>
<dbReference type="PROSITE" id="PS50886">
    <property type="entry name" value="TRBD"/>
    <property type="match status" value="1"/>
</dbReference>
<keyword evidence="12 15" id="KW-0648">Protein biosynthesis</keyword>
<dbReference type="InterPro" id="IPR004532">
    <property type="entry name" value="Phe-tRNA-ligase_IIc_bsu_bact"/>
</dbReference>
<dbReference type="OrthoDB" id="9805455at2"/>
<evidence type="ECO:0000256" key="15">
    <source>
        <dbReference type="HAMAP-Rule" id="MF_00283"/>
    </source>
</evidence>
<proteinExistence type="inferred from homology"/>
<dbReference type="GO" id="GO:0005524">
    <property type="term" value="F:ATP binding"/>
    <property type="evidence" value="ECO:0007669"/>
    <property type="project" value="UniProtKB-UniRule"/>
</dbReference>
<dbReference type="Gene3D" id="3.30.930.10">
    <property type="entry name" value="Bira Bifunctional Protein, Domain 2"/>
    <property type="match status" value="1"/>
</dbReference>
<evidence type="ECO:0000259" key="19">
    <source>
        <dbReference type="PROSITE" id="PS51483"/>
    </source>
</evidence>
<dbReference type="InterPro" id="IPR005147">
    <property type="entry name" value="tRNA_synthase_B5-dom"/>
</dbReference>
<dbReference type="Pfam" id="PF03484">
    <property type="entry name" value="B5"/>
    <property type="match status" value="1"/>
</dbReference>
<evidence type="ECO:0000256" key="2">
    <source>
        <dbReference type="ARBA" id="ARBA00008653"/>
    </source>
</evidence>
<dbReference type="InterPro" id="IPR005146">
    <property type="entry name" value="B3/B4_tRNA-bd"/>
</dbReference>
<dbReference type="SUPFAM" id="SSF50249">
    <property type="entry name" value="Nucleic acid-binding proteins"/>
    <property type="match status" value="1"/>
</dbReference>
<dbReference type="PROSITE" id="PS51447">
    <property type="entry name" value="FDX_ACB"/>
    <property type="match status" value="1"/>
</dbReference>
<organism evidence="20 21">
    <name type="scientific">Candidatus Phytoplasma solani</name>
    <dbReference type="NCBI Taxonomy" id="69896"/>
    <lineage>
        <taxon>Bacteria</taxon>
        <taxon>Bacillati</taxon>
        <taxon>Mycoplasmatota</taxon>
        <taxon>Mollicutes</taxon>
        <taxon>Acholeplasmatales</taxon>
        <taxon>Acholeplasmataceae</taxon>
        <taxon>Candidatus Phytoplasma</taxon>
        <taxon>16SrXII (Stolbur group)</taxon>
    </lineage>
</organism>
<dbReference type="InterPro" id="IPR036690">
    <property type="entry name" value="Fdx_antiC-bd_sf"/>
</dbReference>
<evidence type="ECO:0000256" key="9">
    <source>
        <dbReference type="ARBA" id="ARBA00022840"/>
    </source>
</evidence>
<dbReference type="PANTHER" id="PTHR10947">
    <property type="entry name" value="PHENYLALANYL-TRNA SYNTHETASE BETA CHAIN AND LEUCINE-RICH REPEAT-CONTAINING PROTEIN 47"/>
    <property type="match status" value="1"/>
</dbReference>
<dbReference type="GO" id="GO:0000049">
    <property type="term" value="F:tRNA binding"/>
    <property type="evidence" value="ECO:0007669"/>
    <property type="project" value="UniProtKB-UniRule"/>
</dbReference>
<dbReference type="EMBL" id="MPBG01000001">
    <property type="protein sequence ID" value="RMI89216.1"/>
    <property type="molecule type" value="Genomic_DNA"/>
</dbReference>
<evidence type="ECO:0000313" key="20">
    <source>
        <dbReference type="EMBL" id="RMI89216.1"/>
    </source>
</evidence>
<keyword evidence="9 15" id="KW-0067">ATP-binding</keyword>
<feature type="binding site" evidence="15">
    <location>
        <position position="483"/>
    </location>
    <ligand>
        <name>Mg(2+)</name>
        <dbReference type="ChEBI" id="CHEBI:18420"/>
        <note>shared with alpha subunit</note>
    </ligand>
</feature>
<evidence type="ECO:0000256" key="10">
    <source>
        <dbReference type="ARBA" id="ARBA00022842"/>
    </source>
</evidence>
<keyword evidence="21" id="KW-1185">Reference proteome</keyword>
<gene>
    <name evidence="15 20" type="primary">pheT</name>
    <name evidence="20" type="ORF">PSSA1_v1c0960</name>
</gene>
<evidence type="ECO:0000256" key="14">
    <source>
        <dbReference type="ARBA" id="ARBA00049255"/>
    </source>
</evidence>
<dbReference type="SMART" id="SM00874">
    <property type="entry name" value="B5"/>
    <property type="match status" value="1"/>
</dbReference>
<dbReference type="PROSITE" id="PS51483">
    <property type="entry name" value="B5"/>
    <property type="match status" value="1"/>
</dbReference>
<keyword evidence="7 15" id="KW-0479">Metal-binding</keyword>
<comment type="catalytic activity">
    <reaction evidence="14 15">
        <text>tRNA(Phe) + L-phenylalanine + ATP = L-phenylalanyl-tRNA(Phe) + AMP + diphosphate + H(+)</text>
        <dbReference type="Rhea" id="RHEA:19413"/>
        <dbReference type="Rhea" id="RHEA-COMP:9668"/>
        <dbReference type="Rhea" id="RHEA-COMP:9699"/>
        <dbReference type="ChEBI" id="CHEBI:15378"/>
        <dbReference type="ChEBI" id="CHEBI:30616"/>
        <dbReference type="ChEBI" id="CHEBI:33019"/>
        <dbReference type="ChEBI" id="CHEBI:58095"/>
        <dbReference type="ChEBI" id="CHEBI:78442"/>
        <dbReference type="ChEBI" id="CHEBI:78531"/>
        <dbReference type="ChEBI" id="CHEBI:456215"/>
        <dbReference type="EC" id="6.1.1.20"/>
    </reaction>
</comment>
<accession>A0A421NYY9</accession>
<name>A0A421NYY9_9MOLU</name>
<keyword evidence="10 15" id="KW-0460">Magnesium</keyword>
<dbReference type="Pfam" id="PF17759">
    <property type="entry name" value="tRNA_synthFbeta"/>
    <property type="match status" value="1"/>
</dbReference>
<dbReference type="GO" id="GO:0009328">
    <property type="term" value="C:phenylalanine-tRNA ligase complex"/>
    <property type="evidence" value="ECO:0007669"/>
    <property type="project" value="TreeGrafter"/>
</dbReference>
<dbReference type="GO" id="GO:0004826">
    <property type="term" value="F:phenylalanine-tRNA ligase activity"/>
    <property type="evidence" value="ECO:0007669"/>
    <property type="project" value="UniProtKB-UniRule"/>
</dbReference>
<dbReference type="Gene3D" id="2.40.50.140">
    <property type="entry name" value="Nucleic acid-binding proteins"/>
    <property type="match status" value="1"/>
</dbReference>
<evidence type="ECO:0000256" key="7">
    <source>
        <dbReference type="ARBA" id="ARBA00022723"/>
    </source>
</evidence>
<dbReference type="SUPFAM" id="SSF55681">
    <property type="entry name" value="Class II aaRS and biotin synthetases"/>
    <property type="match status" value="1"/>
</dbReference>
<dbReference type="NCBIfam" id="TIGR00472">
    <property type="entry name" value="pheT_bact"/>
    <property type="match status" value="1"/>
</dbReference>
<evidence type="ECO:0000256" key="16">
    <source>
        <dbReference type="PROSITE-ProRule" id="PRU00209"/>
    </source>
</evidence>
<dbReference type="SUPFAM" id="SSF54991">
    <property type="entry name" value="Anticodon-binding domain of PheRS"/>
    <property type="match status" value="1"/>
</dbReference>
<sequence length="803" mass="91052">MKILEPILKKHLSNIPSSKRFFDLINNYISEVKTLTPISKNTNLVVGKILNFQKVPNSKKLNLVTVDLGKKIVKIVCGANNLAKNRKVIVSSQGSFLAGLNSILQNKTICGIFSEGMICALDELGFDPSILTEEEKAGIFLFEDPDDRIPLGSDALIPLGMDGFILELGVTPNRADLLSYFGFAKDLKAVLKSNPCYQDDQTKVFEEPQTKKFFNSLLTLPKVCFSVVIESKACYEYNACMLENIKIKPSPLWLRNTLLQSDIKPINNVVDITNLILLKYGIPLHAFDSQKIKEIKVRQAFNQEIITTLNQNVFQLDQNDLVITDGIKPIALAGIVGLLESGIKENTQKIILEAAYFLPVTIAKTSQKLKIKTQSSLRFERGIDPDLIPLALMHACDLLVSLADAKITSQPIRQKKQVLKPKVLDLNLAFVKSKTGIAFSLTQTQNWLSNLDYQVLSTKSDNLKLSAPLRRYDIKIKENVVADLVRLYGYHNVINIKTTKSPQAQMTLKQKNIRELKKILVNLGFYETVTYSLISAEMFEAFSYQKERIKITNPLSQDKVILRQSLLSSLVEVLSQQHKRQAFDNAFFEISKVYYLQEEILSLGLALSGKFLNSGWLKQDVNNSFFVLKGLIEKISTFLGIQLTFQKSTDNSNLHPGIQAKILYNNQVIGMIGKTHPLLNEKHHLKDSFLCEFLLLNDFLTQKNQVLYQPISKFPVITRDLSFLIEKKYHFFDIIQTIKSNLSFDLVDCQLFDVYQTNEEQQLSLALRFTFSNPYKNLQNAEIDKNLAQIITTLIQNYQITIR</sequence>
<dbReference type="SUPFAM" id="SSF46955">
    <property type="entry name" value="Putative DNA-binding domain"/>
    <property type="match status" value="1"/>
</dbReference>
<comment type="caution">
    <text evidence="15">Lacks conserved residue(s) required for the propagation of feature annotation.</text>
</comment>
<dbReference type="Pfam" id="PF01588">
    <property type="entry name" value="tRNA_bind"/>
    <property type="match status" value="1"/>
</dbReference>
<evidence type="ECO:0000256" key="13">
    <source>
        <dbReference type="ARBA" id="ARBA00023146"/>
    </source>
</evidence>
<dbReference type="InterPro" id="IPR005121">
    <property type="entry name" value="Fdx_antiC-bd"/>
</dbReference>
<dbReference type="InterPro" id="IPR020825">
    <property type="entry name" value="Phe-tRNA_synthase-like_B3/B4"/>
</dbReference>
<comment type="subunit">
    <text evidence="3 15">Tetramer of two alpha and two beta subunits.</text>
</comment>
<evidence type="ECO:0000256" key="4">
    <source>
        <dbReference type="ARBA" id="ARBA00022490"/>
    </source>
</evidence>
<comment type="caution">
    <text evidence="20">The sequence shown here is derived from an EMBL/GenBank/DDBJ whole genome shotgun (WGS) entry which is preliminary data.</text>
</comment>
<dbReference type="InterPro" id="IPR045864">
    <property type="entry name" value="aa-tRNA-synth_II/BPL/LPL"/>
</dbReference>
<feature type="domain" description="TRNA-binding" evidence="17">
    <location>
        <begin position="38"/>
        <end position="156"/>
    </location>
</feature>
<keyword evidence="4 15" id="KW-0963">Cytoplasm</keyword>
<dbReference type="SMART" id="SM00896">
    <property type="entry name" value="FDX-ACB"/>
    <property type="match status" value="1"/>
</dbReference>
<dbReference type="Gene3D" id="3.50.40.10">
    <property type="entry name" value="Phenylalanyl-trna Synthetase, Chain B, domain 3"/>
    <property type="match status" value="1"/>
</dbReference>
<dbReference type="CDD" id="cd02796">
    <property type="entry name" value="tRNA_bind_bactPheRS"/>
    <property type="match status" value="1"/>
</dbReference>
<evidence type="ECO:0000256" key="5">
    <source>
        <dbReference type="ARBA" id="ARBA00022555"/>
    </source>
</evidence>
<comment type="subcellular location">
    <subcellularLocation>
        <location evidence="1 15">Cytoplasm</location>
    </subcellularLocation>
</comment>
<dbReference type="Proteomes" id="UP000283896">
    <property type="component" value="Unassembled WGS sequence"/>
</dbReference>
<evidence type="ECO:0000313" key="21">
    <source>
        <dbReference type="Proteomes" id="UP000283896"/>
    </source>
</evidence>
<evidence type="ECO:0000256" key="6">
    <source>
        <dbReference type="ARBA" id="ARBA00022598"/>
    </source>
</evidence>
<feature type="binding site" evidence="15">
    <location>
        <position position="473"/>
    </location>
    <ligand>
        <name>Mg(2+)</name>
        <dbReference type="ChEBI" id="CHEBI:18420"/>
        <note>shared with alpha subunit</note>
    </ligand>
</feature>
<dbReference type="Pfam" id="PF03483">
    <property type="entry name" value="B3_4"/>
    <property type="match status" value="1"/>
</dbReference>
<dbReference type="GO" id="GO:0006432">
    <property type="term" value="P:phenylalanyl-tRNA aminoacylation"/>
    <property type="evidence" value="ECO:0007669"/>
    <property type="project" value="UniProtKB-UniRule"/>
</dbReference>
<dbReference type="InterPro" id="IPR045060">
    <property type="entry name" value="Phe-tRNA-ligase_IIc_bsu"/>
</dbReference>
<evidence type="ECO:0000259" key="17">
    <source>
        <dbReference type="PROSITE" id="PS50886"/>
    </source>
</evidence>
<dbReference type="SMART" id="SM00873">
    <property type="entry name" value="B3_4"/>
    <property type="match status" value="1"/>
</dbReference>
<dbReference type="STRING" id="69896.S284_00310"/>
<keyword evidence="11 16" id="KW-0694">RNA-binding</keyword>
<dbReference type="Gene3D" id="3.30.70.380">
    <property type="entry name" value="Ferrodoxin-fold anticodon-binding domain"/>
    <property type="match status" value="1"/>
</dbReference>
<evidence type="ECO:0000256" key="1">
    <source>
        <dbReference type="ARBA" id="ARBA00004496"/>
    </source>
</evidence>
<dbReference type="PANTHER" id="PTHR10947:SF0">
    <property type="entry name" value="PHENYLALANINE--TRNA LIGASE BETA SUBUNIT"/>
    <property type="match status" value="1"/>
</dbReference>
<dbReference type="AlphaFoldDB" id="A0A421NYY9"/>
<dbReference type="InterPro" id="IPR012340">
    <property type="entry name" value="NA-bd_OB-fold"/>
</dbReference>
<dbReference type="EC" id="6.1.1.20" evidence="15"/>
<reference evidence="21" key="1">
    <citation type="submission" date="2016-11" db="EMBL/GenBank/DDBJ databases">
        <title>Genome sequence of Candidatus Phytoplasma solani strain SA-1.</title>
        <authorList>
            <person name="Haryono M."/>
            <person name="Samarzija I."/>
            <person name="Seruga Music M."/>
            <person name="Hogenhout S."/>
            <person name="Kuo C.-H."/>
        </authorList>
    </citation>
    <scope>NUCLEOTIDE SEQUENCE [LARGE SCALE GENOMIC DNA]</scope>
    <source>
        <strain evidence="21">SA-1</strain>
    </source>
</reference>
<dbReference type="Pfam" id="PF03147">
    <property type="entry name" value="FDX-ACB"/>
    <property type="match status" value="1"/>
</dbReference>
<keyword evidence="13 15" id="KW-0030">Aminoacyl-tRNA synthetase</keyword>
<feature type="domain" description="B5" evidence="19">
    <location>
        <begin position="419"/>
        <end position="495"/>
    </location>
</feature>
<comment type="similarity">
    <text evidence="2 15">Belongs to the phenylalanyl-tRNA synthetase beta subunit family. Type 1 subfamily.</text>
</comment>
<dbReference type="InterPro" id="IPR041616">
    <property type="entry name" value="PheRS_beta_core"/>
</dbReference>
<feature type="domain" description="FDX-ACB" evidence="18">
    <location>
        <begin position="712"/>
        <end position="803"/>
    </location>
</feature>
<evidence type="ECO:0000256" key="11">
    <source>
        <dbReference type="ARBA" id="ARBA00022884"/>
    </source>
</evidence>
<evidence type="ECO:0000256" key="12">
    <source>
        <dbReference type="ARBA" id="ARBA00022917"/>
    </source>
</evidence>
<dbReference type="Gene3D" id="3.30.56.10">
    <property type="match status" value="2"/>
</dbReference>
<keyword evidence="6 15" id="KW-0436">Ligase</keyword>
<dbReference type="SUPFAM" id="SSF56037">
    <property type="entry name" value="PheT/TilS domain"/>
    <property type="match status" value="1"/>
</dbReference>
<protein>
    <recommendedName>
        <fullName evidence="15">Phenylalanine--tRNA ligase beta subunit</fullName>
        <ecNumber evidence="15">6.1.1.20</ecNumber>
    </recommendedName>
    <alternativeName>
        <fullName evidence="15">Phenylalanyl-tRNA synthetase beta subunit</fullName>
        <shortName evidence="15">PheRS</shortName>
    </alternativeName>
</protein>
<evidence type="ECO:0000256" key="8">
    <source>
        <dbReference type="ARBA" id="ARBA00022741"/>
    </source>
</evidence>